<organism evidence="2">
    <name type="scientific">Streptomyces sp. FQ1</name>
    <dbReference type="NCBI Taxonomy" id="319426"/>
    <lineage>
        <taxon>Bacteria</taxon>
        <taxon>Bacillati</taxon>
        <taxon>Actinomycetota</taxon>
        <taxon>Actinomycetes</taxon>
        <taxon>Kitasatosporales</taxon>
        <taxon>Streptomycetaceae</taxon>
        <taxon>Streptomyces</taxon>
    </lineage>
</organism>
<keyword evidence="2" id="KW-0614">Plasmid</keyword>
<gene>
    <name evidence="2" type="ORF">pFP1.43</name>
</gene>
<sequence>MLMVPSISTGASLRFRAGSEIRPAAGHRARQAEPKARSLPARRERTKFLAPRPPGMP</sequence>
<feature type="region of interest" description="Disordered" evidence="1">
    <location>
        <begin position="22"/>
        <end position="57"/>
    </location>
</feature>
<accession>Q58IJ9</accession>
<reference evidence="2" key="1">
    <citation type="journal article" date="2008" name="Appl. Environ. Microbiol.">
        <title>Characterization of replication and conjugation of Streptomyces circular plasmids pFP1 and pFP11 and their ability to propagate in linear mode with artificially attached telomeres.</title>
        <authorList>
            <person name="Zhang R."/>
            <person name="Zeng A."/>
            <person name="Fang P."/>
            <person name="Qin Z."/>
        </authorList>
    </citation>
    <scope>NUCLEOTIDE SEQUENCE</scope>
    <source>
        <strain evidence="2">FQ1</strain>
        <plasmid evidence="2">pFP1</plasmid>
    </source>
</reference>
<dbReference type="EMBL" id="AY943953">
    <property type="protein sequence ID" value="AAX51384.1"/>
    <property type="molecule type" value="Genomic_DNA"/>
</dbReference>
<name>Q58IJ9_9ACTN</name>
<dbReference type="AlphaFoldDB" id="Q58IJ9"/>
<geneLocation type="plasmid" evidence="2">
    <name>pFP1</name>
</geneLocation>
<feature type="compositionally biased region" description="Basic and acidic residues" evidence="1">
    <location>
        <begin position="30"/>
        <end position="47"/>
    </location>
</feature>
<protein>
    <submittedName>
        <fullName evidence="2">Uncharacterized protein</fullName>
    </submittedName>
</protein>
<evidence type="ECO:0000313" key="2">
    <source>
        <dbReference type="EMBL" id="AAX51384.1"/>
    </source>
</evidence>
<proteinExistence type="predicted"/>
<evidence type="ECO:0000256" key="1">
    <source>
        <dbReference type="SAM" id="MobiDB-lite"/>
    </source>
</evidence>